<evidence type="ECO:0000313" key="8">
    <source>
        <dbReference type="Proteomes" id="UP000664382"/>
    </source>
</evidence>
<dbReference type="EMBL" id="JAGDYM010000004">
    <property type="protein sequence ID" value="MBO1901032.1"/>
    <property type="molecule type" value="Genomic_DNA"/>
</dbReference>
<organism evidence="7 8">
    <name type="scientific">Leucobacter weissii</name>
    <dbReference type="NCBI Taxonomy" id="1983706"/>
    <lineage>
        <taxon>Bacteria</taxon>
        <taxon>Bacillati</taxon>
        <taxon>Actinomycetota</taxon>
        <taxon>Actinomycetes</taxon>
        <taxon>Micrococcales</taxon>
        <taxon>Microbacteriaceae</taxon>
        <taxon>Leucobacter</taxon>
    </lineage>
</organism>
<feature type="transmembrane region" description="Helical" evidence="6">
    <location>
        <begin position="71"/>
        <end position="89"/>
    </location>
</feature>
<comment type="subcellular location">
    <subcellularLocation>
        <location evidence="1">Cell membrane</location>
        <topology evidence="1">Multi-pass membrane protein</topology>
    </subcellularLocation>
</comment>
<feature type="transmembrane region" description="Helical" evidence="6">
    <location>
        <begin position="38"/>
        <end position="59"/>
    </location>
</feature>
<feature type="transmembrane region" description="Helical" evidence="6">
    <location>
        <begin position="119"/>
        <end position="141"/>
    </location>
</feature>
<dbReference type="PANTHER" id="PTHR32196">
    <property type="entry name" value="ABC TRANSPORTER PERMEASE PROTEIN YPHD-RELATED-RELATED"/>
    <property type="match status" value="1"/>
</dbReference>
<keyword evidence="8" id="KW-1185">Reference proteome</keyword>
<proteinExistence type="predicted"/>
<feature type="transmembrane region" description="Helical" evidence="6">
    <location>
        <begin position="285"/>
        <end position="318"/>
    </location>
</feature>
<sequence length="357" mass="37161">MTAPNTLTDGAGDAANLAPVSESRTVGARRLWQRARGLLPTFIALALLLGMLIYAEAAYGRVFHAGTISDLLIGAAPMLILAVGMTIVIVSAGIDLSVGAVVAFSSVSGVMIMNTGVNGWLGVLAMVAFGALFGLVAGVMVQVFNVQPFIATLAMMFLARGLASMLTTDVVRAPEGSPFEWLASKWKLYDGPKVNDFIVTPGLVIAVVVVILAVWFMHRTRMGRTVYGIGGSDGSAQLMGLPVARTRVWIYVLSGACAGLAAVVYTASVQGAARNVTGLGWELDAIAAVVIGGTLLTGGAGYVLGSVIGVLVLQTLRLIITKDGTIDPQYLTIITGAVLLAFVLLQRVLASRTGRQQ</sequence>
<reference evidence="7" key="1">
    <citation type="submission" date="2021-03" db="EMBL/GenBank/DDBJ databases">
        <title>Leucobacter chromiisoli sp. nov., isolated from chromium-containing soil of chemical plant.</title>
        <authorList>
            <person name="Xu Z."/>
        </authorList>
    </citation>
    <scope>NUCLEOTIDE SEQUENCE</scope>
    <source>
        <strain evidence="7">S27</strain>
    </source>
</reference>
<keyword evidence="4 6" id="KW-1133">Transmembrane helix</keyword>
<evidence type="ECO:0000256" key="6">
    <source>
        <dbReference type="SAM" id="Phobius"/>
    </source>
</evidence>
<dbReference type="Proteomes" id="UP000664382">
    <property type="component" value="Unassembled WGS sequence"/>
</dbReference>
<dbReference type="InterPro" id="IPR001851">
    <property type="entry name" value="ABC_transp_permease"/>
</dbReference>
<feature type="transmembrane region" description="Helical" evidence="6">
    <location>
        <begin position="197"/>
        <end position="217"/>
    </location>
</feature>
<dbReference type="GO" id="GO:0005886">
    <property type="term" value="C:plasma membrane"/>
    <property type="evidence" value="ECO:0007669"/>
    <property type="project" value="UniProtKB-SubCell"/>
</dbReference>
<dbReference type="AlphaFoldDB" id="A0A939S9L0"/>
<evidence type="ECO:0000256" key="5">
    <source>
        <dbReference type="ARBA" id="ARBA00023136"/>
    </source>
</evidence>
<dbReference type="Pfam" id="PF02653">
    <property type="entry name" value="BPD_transp_2"/>
    <property type="match status" value="1"/>
</dbReference>
<feature type="transmembrane region" description="Helical" evidence="6">
    <location>
        <begin position="248"/>
        <end position="265"/>
    </location>
</feature>
<keyword evidence="5 6" id="KW-0472">Membrane</keyword>
<feature type="transmembrane region" description="Helical" evidence="6">
    <location>
        <begin position="96"/>
        <end position="113"/>
    </location>
</feature>
<name>A0A939S9L0_9MICO</name>
<keyword evidence="2" id="KW-1003">Cell membrane</keyword>
<keyword evidence="3 6" id="KW-0812">Transmembrane</keyword>
<dbReference type="CDD" id="cd06579">
    <property type="entry name" value="TM_PBP1_transp_AraH_like"/>
    <property type="match status" value="1"/>
</dbReference>
<protein>
    <submittedName>
        <fullName evidence="7">Sugar ABC transporter permease</fullName>
    </submittedName>
</protein>
<evidence type="ECO:0000256" key="1">
    <source>
        <dbReference type="ARBA" id="ARBA00004651"/>
    </source>
</evidence>
<gene>
    <name evidence="7" type="ORF">J4H92_03595</name>
</gene>
<evidence type="ECO:0000256" key="2">
    <source>
        <dbReference type="ARBA" id="ARBA00022475"/>
    </source>
</evidence>
<dbReference type="PANTHER" id="PTHR32196:SF63">
    <property type="entry name" value="INNER MEMBRANE ABC TRANSPORTER PERMEASE PROTEIN YJFF"/>
    <property type="match status" value="1"/>
</dbReference>
<dbReference type="RefSeq" id="WP_208096085.1">
    <property type="nucleotide sequence ID" value="NZ_JAGDYM010000004.1"/>
</dbReference>
<evidence type="ECO:0000313" key="7">
    <source>
        <dbReference type="EMBL" id="MBO1901032.1"/>
    </source>
</evidence>
<comment type="caution">
    <text evidence="7">The sequence shown here is derived from an EMBL/GenBank/DDBJ whole genome shotgun (WGS) entry which is preliminary data.</text>
</comment>
<accession>A0A939S9L0</accession>
<evidence type="ECO:0000256" key="4">
    <source>
        <dbReference type="ARBA" id="ARBA00022989"/>
    </source>
</evidence>
<feature type="transmembrane region" description="Helical" evidence="6">
    <location>
        <begin position="148"/>
        <end position="167"/>
    </location>
</feature>
<dbReference type="GO" id="GO:0022857">
    <property type="term" value="F:transmembrane transporter activity"/>
    <property type="evidence" value="ECO:0007669"/>
    <property type="project" value="InterPro"/>
</dbReference>
<feature type="transmembrane region" description="Helical" evidence="6">
    <location>
        <begin position="330"/>
        <end position="349"/>
    </location>
</feature>
<evidence type="ECO:0000256" key="3">
    <source>
        <dbReference type="ARBA" id="ARBA00022692"/>
    </source>
</evidence>